<feature type="compositionally biased region" description="Polar residues" evidence="1">
    <location>
        <begin position="137"/>
        <end position="147"/>
    </location>
</feature>
<keyword evidence="4" id="KW-1185">Reference proteome</keyword>
<reference evidence="4" key="1">
    <citation type="journal article" date="2019" name="Int. J. Syst. Evol. Microbiol.">
        <title>The Global Catalogue of Microorganisms (GCM) 10K type strain sequencing project: providing services to taxonomists for standard genome sequencing and annotation.</title>
        <authorList>
            <consortium name="The Broad Institute Genomics Platform"/>
            <consortium name="The Broad Institute Genome Sequencing Center for Infectious Disease"/>
            <person name="Wu L."/>
            <person name="Ma J."/>
        </authorList>
    </citation>
    <scope>NUCLEOTIDE SEQUENCE [LARGE SCALE GENOMIC DNA]</scope>
    <source>
        <strain evidence="4">CCM 7855</strain>
    </source>
</reference>
<sequence length="147" mass="16064">MSSERPDAAADGGVVESGATTGRVRGLSPKRAVVLALVLSVVALTLAVPLRTYFSQRSEFDQLRSTNSSLRQEVSDYQAKVDEQSDPANIAALARDRLQFVMPGDKALVMQFPTPPEKSDEQKRAERRAGDPWYSQLLESVSTPAEK</sequence>
<evidence type="ECO:0008006" key="5">
    <source>
        <dbReference type="Google" id="ProtNLM"/>
    </source>
</evidence>
<feature type="region of interest" description="Disordered" evidence="1">
    <location>
        <begin position="111"/>
        <end position="147"/>
    </location>
</feature>
<comment type="caution">
    <text evidence="3">The sequence shown here is derived from an EMBL/GenBank/DDBJ whole genome shotgun (WGS) entry which is preliminary data.</text>
</comment>
<accession>A0ABQ1V0D3</accession>
<evidence type="ECO:0000313" key="4">
    <source>
        <dbReference type="Proteomes" id="UP000632454"/>
    </source>
</evidence>
<dbReference type="Proteomes" id="UP000632454">
    <property type="component" value="Unassembled WGS sequence"/>
</dbReference>
<gene>
    <name evidence="3" type="ORF">GCM10007298_31130</name>
</gene>
<feature type="compositionally biased region" description="Basic and acidic residues" evidence="1">
    <location>
        <begin position="117"/>
        <end position="130"/>
    </location>
</feature>
<organism evidence="3 4">
    <name type="scientific">Williamsia phyllosphaerae</name>
    <dbReference type="NCBI Taxonomy" id="885042"/>
    <lineage>
        <taxon>Bacteria</taxon>
        <taxon>Bacillati</taxon>
        <taxon>Actinomycetota</taxon>
        <taxon>Actinomycetes</taxon>
        <taxon>Mycobacteriales</taxon>
        <taxon>Nocardiaceae</taxon>
        <taxon>Williamsia</taxon>
    </lineage>
</organism>
<protein>
    <recommendedName>
        <fullName evidence="5">Septum formation initiator</fullName>
    </recommendedName>
</protein>
<dbReference type="InterPro" id="IPR007060">
    <property type="entry name" value="FtsL/DivIC"/>
</dbReference>
<proteinExistence type="predicted"/>
<evidence type="ECO:0000313" key="3">
    <source>
        <dbReference type="EMBL" id="GGF33056.1"/>
    </source>
</evidence>
<evidence type="ECO:0000256" key="1">
    <source>
        <dbReference type="SAM" id="MobiDB-lite"/>
    </source>
</evidence>
<feature type="region of interest" description="Disordered" evidence="1">
    <location>
        <begin position="1"/>
        <end position="22"/>
    </location>
</feature>
<evidence type="ECO:0000256" key="2">
    <source>
        <dbReference type="SAM" id="Phobius"/>
    </source>
</evidence>
<dbReference type="Pfam" id="PF04977">
    <property type="entry name" value="DivIC"/>
    <property type="match status" value="1"/>
</dbReference>
<keyword evidence="2" id="KW-0472">Membrane</keyword>
<feature type="transmembrane region" description="Helical" evidence="2">
    <location>
        <begin position="32"/>
        <end position="54"/>
    </location>
</feature>
<name>A0ABQ1V0D3_9NOCA</name>
<dbReference type="EMBL" id="BMCS01000002">
    <property type="protein sequence ID" value="GGF33056.1"/>
    <property type="molecule type" value="Genomic_DNA"/>
</dbReference>
<keyword evidence="2" id="KW-0812">Transmembrane</keyword>
<keyword evidence="2" id="KW-1133">Transmembrane helix</keyword>